<reference evidence="1" key="1">
    <citation type="submission" date="2018-05" db="EMBL/GenBank/DDBJ databases">
        <authorList>
            <person name="Lanie J.A."/>
            <person name="Ng W.-L."/>
            <person name="Kazmierczak K.M."/>
            <person name="Andrzejewski T.M."/>
            <person name="Davidsen T.M."/>
            <person name="Wayne K.J."/>
            <person name="Tettelin H."/>
            <person name="Glass J.I."/>
            <person name="Rusch D."/>
            <person name="Podicherti R."/>
            <person name="Tsui H.-C.T."/>
            <person name="Winkler M.E."/>
        </authorList>
    </citation>
    <scope>NUCLEOTIDE SEQUENCE</scope>
</reference>
<gene>
    <name evidence="1" type="ORF">METZ01_LOCUS169986</name>
</gene>
<protein>
    <submittedName>
        <fullName evidence="1">Uncharacterized protein</fullName>
    </submittedName>
</protein>
<dbReference type="AlphaFoldDB" id="A0A382BUI3"/>
<feature type="non-terminal residue" evidence="1">
    <location>
        <position position="44"/>
    </location>
</feature>
<organism evidence="1">
    <name type="scientific">marine metagenome</name>
    <dbReference type="NCBI Taxonomy" id="408172"/>
    <lineage>
        <taxon>unclassified sequences</taxon>
        <taxon>metagenomes</taxon>
        <taxon>ecological metagenomes</taxon>
    </lineage>
</organism>
<dbReference type="EMBL" id="UINC01031304">
    <property type="protein sequence ID" value="SVB17132.1"/>
    <property type="molecule type" value="Genomic_DNA"/>
</dbReference>
<proteinExistence type="predicted"/>
<accession>A0A382BUI3</accession>
<name>A0A382BUI3_9ZZZZ</name>
<sequence>MKILLQVSLAAFLTTLSFAKETITEDEAWKLGWPTMQGPYGNYL</sequence>
<evidence type="ECO:0000313" key="1">
    <source>
        <dbReference type="EMBL" id="SVB17132.1"/>
    </source>
</evidence>